<keyword evidence="1 3" id="KW-0479">Metal-binding</keyword>
<dbReference type="InterPro" id="IPR001841">
    <property type="entry name" value="Znf_RING"/>
</dbReference>
<sequence length="426" mass="47623">MAEGGEIELPSSLEKGAEENKIEMDCTGVPTGCGVAEAPGCNDGTYDEDVNLQRFLQKAQSDRMYELRQIQLGERPVTKTNHKDKIDSFFSKRLEARAASQGKENVPVNVDNVEEHRPDRIVVEIQGLVQQQRVSNVLSTQFRRHLENIIRGSISTVTRNSPRPSQTPSPRASPTPRPTPAPRRSVRQEPGAPVPGVDFTQRSRSNSDSSIRSSLSNNSSLTTSERLDHARPLTSSEIREIHREEIVQEISELVHRRLVSTSLEGEFRNVLELTIRDHVDASGTDGERVQQFVQNLQQTYPHVRNDFSNLGIPNQPQQFDNWDNISVTSVSATALPYTQSNLYLSREIKSGVEEHLGEGTSVKSRPVNDTHCIICLDNHSDCVLYQCGHMCVCFTCGRNLLTRGSKCPVCRAPIKDVIRAYKSNEL</sequence>
<feature type="compositionally biased region" description="Low complexity" evidence="4">
    <location>
        <begin position="200"/>
        <end position="224"/>
    </location>
</feature>
<feature type="domain" description="RING-type" evidence="5">
    <location>
        <begin position="372"/>
        <end position="411"/>
    </location>
</feature>
<accession>A0ABQ9FHV3</accession>
<dbReference type="PANTHER" id="PTHR46519:SF2">
    <property type="entry name" value="RING_U-BOX SUPERFAMILY PROTEIN"/>
    <property type="match status" value="1"/>
</dbReference>
<dbReference type="PANTHER" id="PTHR46519">
    <property type="entry name" value="RING/U-BOX SUPERFAMILY PROTEIN"/>
    <property type="match status" value="1"/>
</dbReference>
<dbReference type="Gene3D" id="3.30.40.10">
    <property type="entry name" value="Zinc/RING finger domain, C3HC4 (zinc finger)"/>
    <property type="match status" value="1"/>
</dbReference>
<dbReference type="SUPFAM" id="SSF57850">
    <property type="entry name" value="RING/U-box"/>
    <property type="match status" value="1"/>
</dbReference>
<organism evidence="6 7">
    <name type="scientific">Tegillarca granosa</name>
    <name type="common">Malaysian cockle</name>
    <name type="synonym">Anadara granosa</name>
    <dbReference type="NCBI Taxonomy" id="220873"/>
    <lineage>
        <taxon>Eukaryota</taxon>
        <taxon>Metazoa</taxon>
        <taxon>Spiralia</taxon>
        <taxon>Lophotrochozoa</taxon>
        <taxon>Mollusca</taxon>
        <taxon>Bivalvia</taxon>
        <taxon>Autobranchia</taxon>
        <taxon>Pteriomorphia</taxon>
        <taxon>Arcoida</taxon>
        <taxon>Arcoidea</taxon>
        <taxon>Arcidae</taxon>
        <taxon>Tegillarca</taxon>
    </lineage>
</organism>
<feature type="compositionally biased region" description="Pro residues" evidence="4">
    <location>
        <begin position="165"/>
        <end position="181"/>
    </location>
</feature>
<keyword evidence="1 3" id="KW-0863">Zinc-finger</keyword>
<name>A0ABQ9FHV3_TEGGR</name>
<reference evidence="6 7" key="1">
    <citation type="submission" date="2022-12" db="EMBL/GenBank/DDBJ databases">
        <title>Chromosome-level genome of Tegillarca granosa.</title>
        <authorList>
            <person name="Kim J."/>
        </authorList>
    </citation>
    <scope>NUCLEOTIDE SEQUENCE [LARGE SCALE GENOMIC DNA]</scope>
    <source>
        <strain evidence="6">Teg-2019</strain>
        <tissue evidence="6">Adductor muscle</tissue>
    </source>
</reference>
<protein>
    <recommendedName>
        <fullName evidence="5">RING-type domain-containing protein</fullName>
    </recommendedName>
</protein>
<feature type="region of interest" description="Disordered" evidence="4">
    <location>
        <begin position="153"/>
        <end position="231"/>
    </location>
</feature>
<dbReference type="CDD" id="cd16647">
    <property type="entry name" value="mRING-HC-C3HC5_NEU1"/>
    <property type="match status" value="1"/>
</dbReference>
<evidence type="ECO:0000259" key="5">
    <source>
        <dbReference type="PROSITE" id="PS50089"/>
    </source>
</evidence>
<comment type="caution">
    <text evidence="6">The sequence shown here is derived from an EMBL/GenBank/DDBJ whole genome shotgun (WGS) entry which is preliminary data.</text>
</comment>
<dbReference type="PROSITE" id="PS50089">
    <property type="entry name" value="ZF_RING_2"/>
    <property type="match status" value="1"/>
</dbReference>
<evidence type="ECO:0000256" key="4">
    <source>
        <dbReference type="SAM" id="MobiDB-lite"/>
    </source>
</evidence>
<keyword evidence="2" id="KW-0862">Zinc</keyword>
<dbReference type="Proteomes" id="UP001217089">
    <property type="component" value="Unassembled WGS sequence"/>
</dbReference>
<proteinExistence type="predicted"/>
<dbReference type="EMBL" id="JARBDR010000246">
    <property type="protein sequence ID" value="KAJ8316880.1"/>
    <property type="molecule type" value="Genomic_DNA"/>
</dbReference>
<evidence type="ECO:0000256" key="2">
    <source>
        <dbReference type="ARBA" id="ARBA00022833"/>
    </source>
</evidence>
<evidence type="ECO:0000313" key="6">
    <source>
        <dbReference type="EMBL" id="KAJ8316880.1"/>
    </source>
</evidence>
<dbReference type="Pfam" id="PF13920">
    <property type="entry name" value="zf-C3HC4_3"/>
    <property type="match status" value="1"/>
</dbReference>
<evidence type="ECO:0000313" key="7">
    <source>
        <dbReference type="Proteomes" id="UP001217089"/>
    </source>
</evidence>
<evidence type="ECO:0000256" key="1">
    <source>
        <dbReference type="ARBA" id="ARBA00022771"/>
    </source>
</evidence>
<keyword evidence="7" id="KW-1185">Reference proteome</keyword>
<gene>
    <name evidence="6" type="ORF">KUTeg_004784</name>
</gene>
<dbReference type="InterPro" id="IPR013083">
    <property type="entry name" value="Znf_RING/FYVE/PHD"/>
</dbReference>
<evidence type="ECO:0000256" key="3">
    <source>
        <dbReference type="PROSITE-ProRule" id="PRU00175"/>
    </source>
</evidence>